<dbReference type="OrthoDB" id="3231855at2759"/>
<dbReference type="SMART" id="SM00356">
    <property type="entry name" value="ZnF_C3H1"/>
    <property type="match status" value="2"/>
</dbReference>
<keyword evidence="10" id="KW-1185">Reference proteome</keyword>
<evidence type="ECO:0000313" key="11">
    <source>
        <dbReference type="Proteomes" id="UP000290189"/>
    </source>
</evidence>
<dbReference type="InterPro" id="IPR003892">
    <property type="entry name" value="CUE"/>
</dbReference>
<keyword evidence="3 4" id="KW-0862">Zinc</keyword>
<evidence type="ECO:0000259" key="5">
    <source>
        <dbReference type="PROSITE" id="PS50103"/>
    </source>
</evidence>
<dbReference type="PROSITE" id="PS50103">
    <property type="entry name" value="ZF_C3H1"/>
    <property type="match status" value="2"/>
</dbReference>
<dbReference type="AlphaFoldDB" id="A0A0G4IZ47"/>
<reference evidence="9 11" key="2">
    <citation type="submission" date="2018-03" db="EMBL/GenBank/DDBJ databases">
        <authorList>
            <person name="Fogelqvist J."/>
        </authorList>
    </citation>
    <scope>NUCLEOTIDE SEQUENCE [LARGE SCALE GENOMIC DNA]</scope>
</reference>
<gene>
    <name evidence="8" type="ORF">PBRA_001448</name>
    <name evidence="9" type="ORF">PLBR_LOCUS1312</name>
</gene>
<dbReference type="Proteomes" id="UP000039324">
    <property type="component" value="Unassembled WGS sequence"/>
</dbReference>
<evidence type="ECO:0000256" key="4">
    <source>
        <dbReference type="PROSITE-ProRule" id="PRU00723"/>
    </source>
</evidence>
<dbReference type="SMART" id="SM01162">
    <property type="entry name" value="DUF1771"/>
    <property type="match status" value="1"/>
</dbReference>
<dbReference type="Gene3D" id="3.30.1370.110">
    <property type="match status" value="1"/>
</dbReference>
<evidence type="ECO:0000256" key="2">
    <source>
        <dbReference type="ARBA" id="ARBA00022771"/>
    </source>
</evidence>
<dbReference type="Pfam" id="PF02845">
    <property type="entry name" value="CUE"/>
    <property type="match status" value="1"/>
</dbReference>
<dbReference type="Gene3D" id="4.10.1000.10">
    <property type="entry name" value="Zinc finger, CCCH-type"/>
    <property type="match status" value="1"/>
</dbReference>
<dbReference type="SUPFAM" id="SSF90229">
    <property type="entry name" value="CCCH zinc finger"/>
    <property type="match status" value="1"/>
</dbReference>
<feature type="domain" description="Smr" evidence="6">
    <location>
        <begin position="342"/>
        <end position="420"/>
    </location>
</feature>
<dbReference type="InterPro" id="IPR013899">
    <property type="entry name" value="DUF1771"/>
</dbReference>
<keyword evidence="9" id="KW-0496">Mitochondrion</keyword>
<evidence type="ECO:0000259" key="7">
    <source>
        <dbReference type="PROSITE" id="PS51140"/>
    </source>
</evidence>
<dbReference type="InterPro" id="IPR036063">
    <property type="entry name" value="Smr_dom_sf"/>
</dbReference>
<protein>
    <submittedName>
        <fullName evidence="8">Uncharacterized protein</fullName>
    </submittedName>
</protein>
<evidence type="ECO:0000313" key="10">
    <source>
        <dbReference type="Proteomes" id="UP000039324"/>
    </source>
</evidence>
<feature type="zinc finger region" description="C3H1-type" evidence="4">
    <location>
        <begin position="83"/>
        <end position="108"/>
    </location>
</feature>
<evidence type="ECO:0000256" key="1">
    <source>
        <dbReference type="ARBA" id="ARBA00022723"/>
    </source>
</evidence>
<feature type="zinc finger region" description="C3H1-type" evidence="4">
    <location>
        <begin position="109"/>
        <end position="136"/>
    </location>
</feature>
<reference evidence="8 10" key="1">
    <citation type="submission" date="2015-02" db="EMBL/GenBank/DDBJ databases">
        <authorList>
            <person name="Chooi Y.-H."/>
        </authorList>
    </citation>
    <scope>NUCLEOTIDE SEQUENCE [LARGE SCALE GENOMIC DNA]</scope>
    <source>
        <strain evidence="8">E3</strain>
    </source>
</reference>
<dbReference type="SUPFAM" id="SSF160443">
    <property type="entry name" value="SMR domain-like"/>
    <property type="match status" value="1"/>
</dbReference>
<evidence type="ECO:0000313" key="8">
    <source>
        <dbReference type="EMBL" id="CEP00394.1"/>
    </source>
</evidence>
<evidence type="ECO:0000256" key="3">
    <source>
        <dbReference type="ARBA" id="ARBA00022833"/>
    </source>
</evidence>
<keyword evidence="2 4" id="KW-0863">Zinc-finger</keyword>
<dbReference type="Pfam" id="PF08590">
    <property type="entry name" value="DUF1771"/>
    <property type="match status" value="1"/>
</dbReference>
<dbReference type="PANTHER" id="PTHR46651">
    <property type="entry name" value="POLYADENYLATE-BINDING PROTEIN-INTERACTING PROTEIN 7"/>
    <property type="match status" value="1"/>
</dbReference>
<dbReference type="PANTHER" id="PTHR46651:SF1">
    <property type="entry name" value="SMALL MUTS RELATED FAMILY PROTEIN"/>
    <property type="match status" value="1"/>
</dbReference>
<dbReference type="PROSITE" id="PS51140">
    <property type="entry name" value="CUE"/>
    <property type="match status" value="1"/>
</dbReference>
<dbReference type="InterPro" id="IPR002625">
    <property type="entry name" value="Smr_dom"/>
</dbReference>
<dbReference type="EMBL" id="CDSF01000101">
    <property type="protein sequence ID" value="CEP00394.1"/>
    <property type="molecule type" value="Genomic_DNA"/>
</dbReference>
<evidence type="ECO:0000313" key="9">
    <source>
        <dbReference type="EMBL" id="SPQ94097.1"/>
    </source>
</evidence>
<geneLocation type="mitochondrion" evidence="9"/>
<sequence>MDLNPDASAFRPAAAAFENELADPVDMLQSIFPEFGVDSLARFLAEHDNNLMLCVESLLNVTPTEPQESSSRVSTQTASAQASPSVPVCKYFLAGNCLIANCQFLHSKTDRSALCRFHLRGFCARGDKCNFLHDLQSVTPASRPIVPSPPPQPRPVRHPAPIAPPAPMPFDLVAKLKLEQLQRQWSHVNPQIIEECFRTVGNNTASYTDAILRQRYGPPSQELKAPMAAPIRVPPLRRPIARDNAGQALATSTPIVSTGDTMSALYLKKRDAAEEHARRRNALFTAATEAFLAGNGALAKELSRKGRYHHQQMEDLHKQASGEIFENRNRDLARNKGLGHIIDVHGLHVTEAIDRLHKYLAQLSADGSVGNGRFLDVITGVGSHSYDGVGKVRPAILQYLRERRYEFQEMAVAGSIRIYI</sequence>
<dbReference type="OMA" id="CEFSHNI"/>
<dbReference type="Pfam" id="PF00642">
    <property type="entry name" value="zf-CCCH"/>
    <property type="match status" value="1"/>
</dbReference>
<proteinExistence type="predicted"/>
<dbReference type="InterPro" id="IPR053242">
    <property type="entry name" value="PAM2-like_domain"/>
</dbReference>
<accession>A0A0G4IZ47</accession>
<dbReference type="InterPro" id="IPR000571">
    <property type="entry name" value="Znf_CCCH"/>
</dbReference>
<feature type="domain" description="C3H1-type" evidence="5">
    <location>
        <begin position="109"/>
        <end position="136"/>
    </location>
</feature>
<dbReference type="EMBL" id="OVEO01000002">
    <property type="protein sequence ID" value="SPQ94097.1"/>
    <property type="molecule type" value="Genomic_DNA"/>
</dbReference>
<dbReference type="STRING" id="37360.A0A0G4IZ47"/>
<dbReference type="InterPro" id="IPR036855">
    <property type="entry name" value="Znf_CCCH_sf"/>
</dbReference>
<dbReference type="Proteomes" id="UP000290189">
    <property type="component" value="Unassembled WGS sequence"/>
</dbReference>
<dbReference type="SMART" id="SM00463">
    <property type="entry name" value="SMR"/>
    <property type="match status" value="1"/>
</dbReference>
<keyword evidence="1 4" id="KW-0479">Metal-binding</keyword>
<feature type="domain" description="C3H1-type" evidence="5">
    <location>
        <begin position="83"/>
        <end position="108"/>
    </location>
</feature>
<dbReference type="GO" id="GO:0043130">
    <property type="term" value="F:ubiquitin binding"/>
    <property type="evidence" value="ECO:0007669"/>
    <property type="project" value="InterPro"/>
</dbReference>
<dbReference type="PROSITE" id="PS50828">
    <property type="entry name" value="SMR"/>
    <property type="match status" value="1"/>
</dbReference>
<evidence type="ECO:0000259" key="6">
    <source>
        <dbReference type="PROSITE" id="PS50828"/>
    </source>
</evidence>
<dbReference type="Pfam" id="PF01713">
    <property type="entry name" value="Smr"/>
    <property type="match status" value="1"/>
</dbReference>
<dbReference type="CDD" id="cd14279">
    <property type="entry name" value="CUE"/>
    <property type="match status" value="1"/>
</dbReference>
<organism evidence="8 10">
    <name type="scientific">Plasmodiophora brassicae</name>
    <name type="common">Clubroot disease agent</name>
    <dbReference type="NCBI Taxonomy" id="37360"/>
    <lineage>
        <taxon>Eukaryota</taxon>
        <taxon>Sar</taxon>
        <taxon>Rhizaria</taxon>
        <taxon>Endomyxa</taxon>
        <taxon>Phytomyxea</taxon>
        <taxon>Plasmodiophorida</taxon>
        <taxon>Plasmodiophoridae</taxon>
        <taxon>Plasmodiophora</taxon>
    </lineage>
</organism>
<dbReference type="GO" id="GO:0008270">
    <property type="term" value="F:zinc ion binding"/>
    <property type="evidence" value="ECO:0007669"/>
    <property type="project" value="UniProtKB-KW"/>
</dbReference>
<feature type="domain" description="CUE" evidence="7">
    <location>
        <begin position="20"/>
        <end position="63"/>
    </location>
</feature>
<name>A0A0G4IZ47_PLABS</name>